<accession>A0ABW4GP88</accession>
<sequence length="48" mass="5669">MSPEIEYQIMKSHVNELRQAAARHRQVREAQEGNKSERRSVFGKRRSS</sequence>
<feature type="compositionally biased region" description="Basic and acidic residues" evidence="1">
    <location>
        <begin position="27"/>
        <end position="40"/>
    </location>
</feature>
<gene>
    <name evidence="2" type="ORF">ACFSJ0_46895</name>
</gene>
<evidence type="ECO:0000313" key="3">
    <source>
        <dbReference type="Proteomes" id="UP001597097"/>
    </source>
</evidence>
<proteinExistence type="predicted"/>
<evidence type="ECO:0000256" key="1">
    <source>
        <dbReference type="SAM" id="MobiDB-lite"/>
    </source>
</evidence>
<name>A0ABW4GP88_9ACTN</name>
<reference evidence="3" key="1">
    <citation type="journal article" date="2019" name="Int. J. Syst. Evol. Microbiol.">
        <title>The Global Catalogue of Microorganisms (GCM) 10K type strain sequencing project: providing services to taxonomists for standard genome sequencing and annotation.</title>
        <authorList>
            <consortium name="The Broad Institute Genomics Platform"/>
            <consortium name="The Broad Institute Genome Sequencing Center for Infectious Disease"/>
            <person name="Wu L."/>
            <person name="Ma J."/>
        </authorList>
    </citation>
    <scope>NUCLEOTIDE SEQUENCE [LARGE SCALE GENOMIC DNA]</scope>
    <source>
        <strain evidence="3">CGMCC 1.15399</strain>
    </source>
</reference>
<feature type="region of interest" description="Disordered" evidence="1">
    <location>
        <begin position="19"/>
        <end position="48"/>
    </location>
</feature>
<comment type="caution">
    <text evidence="2">The sequence shown here is derived from an EMBL/GenBank/DDBJ whole genome shotgun (WGS) entry which is preliminary data.</text>
</comment>
<protein>
    <submittedName>
        <fullName evidence="2">Uncharacterized protein</fullName>
    </submittedName>
</protein>
<dbReference type="RefSeq" id="WP_214640428.1">
    <property type="nucleotide sequence ID" value="NZ_JAHKRM010000006.1"/>
</dbReference>
<organism evidence="2 3">
    <name type="scientific">Nonomuraea guangzhouensis</name>
    <dbReference type="NCBI Taxonomy" id="1291555"/>
    <lineage>
        <taxon>Bacteria</taxon>
        <taxon>Bacillati</taxon>
        <taxon>Actinomycetota</taxon>
        <taxon>Actinomycetes</taxon>
        <taxon>Streptosporangiales</taxon>
        <taxon>Streptosporangiaceae</taxon>
        <taxon>Nonomuraea</taxon>
    </lineage>
</organism>
<dbReference type="EMBL" id="JBHUCM010000044">
    <property type="protein sequence ID" value="MFD1544640.1"/>
    <property type="molecule type" value="Genomic_DNA"/>
</dbReference>
<evidence type="ECO:0000313" key="2">
    <source>
        <dbReference type="EMBL" id="MFD1544640.1"/>
    </source>
</evidence>
<keyword evidence="3" id="KW-1185">Reference proteome</keyword>
<dbReference type="Proteomes" id="UP001597097">
    <property type="component" value="Unassembled WGS sequence"/>
</dbReference>